<dbReference type="RefSeq" id="WP_250857050.1">
    <property type="nucleotide sequence ID" value="NZ_JAGSOJ010000001.1"/>
</dbReference>
<keyword evidence="2" id="KW-1185">Reference proteome</keyword>
<dbReference type="AlphaFoldDB" id="A0A9J6NX47"/>
<sequence length="73" mass="8643">MSKKKKIKDSIVIKGGYVKTRTPFSSEEVVRGCGVQKDKKKENNRKKCRGKIRVNDYTQSPCIYYFYNYIELR</sequence>
<gene>
    <name evidence="1" type="ORF">KDK92_00480</name>
</gene>
<name>A0A9J6NX47_9CLOT</name>
<evidence type="ECO:0000313" key="1">
    <source>
        <dbReference type="EMBL" id="MCM1988197.1"/>
    </source>
</evidence>
<reference evidence="1" key="2">
    <citation type="submission" date="2021-04" db="EMBL/GenBank/DDBJ databases">
        <authorList>
            <person name="Dong X."/>
        </authorList>
    </citation>
    <scope>NUCLEOTIDE SEQUENCE</scope>
    <source>
        <strain evidence="1">ZWT</strain>
    </source>
</reference>
<dbReference type="EMBL" id="JAGSOJ010000001">
    <property type="protein sequence ID" value="MCM1988197.1"/>
    <property type="molecule type" value="Genomic_DNA"/>
</dbReference>
<accession>A0A9J6NX47</accession>
<protein>
    <submittedName>
        <fullName evidence="1">Uncharacterized protein</fullName>
    </submittedName>
</protein>
<proteinExistence type="predicted"/>
<dbReference type="Proteomes" id="UP001056429">
    <property type="component" value="Unassembled WGS sequence"/>
</dbReference>
<comment type="caution">
    <text evidence="1">The sequence shown here is derived from an EMBL/GenBank/DDBJ whole genome shotgun (WGS) entry which is preliminary data.</text>
</comment>
<organism evidence="1 2">
    <name type="scientific">Oceanirhabdus seepicola</name>
    <dbReference type="NCBI Taxonomy" id="2828781"/>
    <lineage>
        <taxon>Bacteria</taxon>
        <taxon>Bacillati</taxon>
        <taxon>Bacillota</taxon>
        <taxon>Clostridia</taxon>
        <taxon>Eubacteriales</taxon>
        <taxon>Clostridiaceae</taxon>
        <taxon>Oceanirhabdus</taxon>
    </lineage>
</organism>
<evidence type="ECO:0000313" key="2">
    <source>
        <dbReference type="Proteomes" id="UP001056429"/>
    </source>
</evidence>
<reference evidence="1" key="1">
    <citation type="journal article" date="2021" name="mSystems">
        <title>Bacteria and Archaea Synergistically Convert Glycine Betaine to Biogenic Methane in the Formosa Cold Seep of the South China Sea.</title>
        <authorList>
            <person name="Li L."/>
            <person name="Zhang W."/>
            <person name="Zhang S."/>
            <person name="Song L."/>
            <person name="Sun Q."/>
            <person name="Zhang H."/>
            <person name="Xiang H."/>
            <person name="Dong X."/>
        </authorList>
    </citation>
    <scope>NUCLEOTIDE SEQUENCE</scope>
    <source>
        <strain evidence="1">ZWT</strain>
    </source>
</reference>